<dbReference type="SUPFAM" id="SSF56601">
    <property type="entry name" value="beta-lactamase/transpeptidase-like"/>
    <property type="match status" value="1"/>
</dbReference>
<dbReference type="Proteomes" id="UP000001175">
    <property type="component" value="Chromosome"/>
</dbReference>
<dbReference type="Pfam" id="PF03717">
    <property type="entry name" value="PBP_dimer"/>
    <property type="match status" value="1"/>
</dbReference>
<feature type="transmembrane region" description="Helical" evidence="5">
    <location>
        <begin position="31"/>
        <end position="50"/>
    </location>
</feature>
<dbReference type="eggNOG" id="COG0768">
    <property type="taxonomic scope" value="Bacteria"/>
</dbReference>
<gene>
    <name evidence="8" type="ordered locus">syc1037_d</name>
</gene>
<sequence length="589" mass="65124">MTVLPQARGGRNSRRSPRRSVPQQVIEPRRILAIWLLLVIGAALLGWRLFTVQVLEGPMLRQKATEQQRVMLSPFLPRRPIIDQQGNLIALDQEIYTLYVHPQLFKEPIPSVAQKLAPILGMDVSTLTQRFQSQKSGIRLRSDLSREAVTALRKLYLDGLEFEQRAQRLYPFKDLYANIVGFLNDERKGQAGLEFSQQNLLQRPVLKASVERSGDGSLLPDGVPAGFLHQDDMRLQLTLDGRLQRTTQTALRQQLKRYSAKRGAALVMDVRDGSMLALVSEPTYDANRYFEADPKLFNDWAVHDLYEPGSTFKPINIAIALEEKVLDINDVIYDEGRIQVGGWPINNHDFSTAGGRGPLNLAQVMQYSSNVAMVHIVERMRPQRYFEWLQKLQIDKPVGTDLPFATGGQIKSRDEFVNYVIEPATAAFGQGFSLTPLKLLQLHAAIANGGKLVTPHVIAGLVDSQGQLYWQPPRPEAPQLFSADTSKQVMGLMESVVAAGSGKPAQVKGYRLGGKTGTAQKAENGVYVAGARITSFVGVLPADNPRYAMLVVVDEPKGDDAYGSTVAAPVVKQMAEALVAIEGLAPNQN</sequence>
<dbReference type="KEGG" id="syc:syc1037_d"/>
<evidence type="ECO:0000259" key="6">
    <source>
        <dbReference type="Pfam" id="PF00905"/>
    </source>
</evidence>
<evidence type="ECO:0000256" key="5">
    <source>
        <dbReference type="SAM" id="Phobius"/>
    </source>
</evidence>
<proteinExistence type="inferred from homology"/>
<evidence type="ECO:0000259" key="7">
    <source>
        <dbReference type="Pfam" id="PF03717"/>
    </source>
</evidence>
<keyword evidence="5" id="KW-1133">Transmembrane helix</keyword>
<dbReference type="InterPro" id="IPR036138">
    <property type="entry name" value="PBP_dimer_sf"/>
</dbReference>
<protein>
    <submittedName>
        <fullName evidence="8">Penicillin-binding protein</fullName>
    </submittedName>
</protein>
<dbReference type="PANTHER" id="PTHR30627">
    <property type="entry name" value="PEPTIDOGLYCAN D,D-TRANSPEPTIDASE"/>
    <property type="match status" value="1"/>
</dbReference>
<reference evidence="8 9" key="1">
    <citation type="journal article" date="2007" name="Photosyn. Res.">
        <title>Complete nucleotide sequence of the freshwater unicellular cyanobacterium Synechococcus elongatus PCC 6301 chromosome: gene content and organization.</title>
        <authorList>
            <person name="Sugita C."/>
            <person name="Ogata K."/>
            <person name="Shikata M."/>
            <person name="Jikuya H."/>
            <person name="Takano J."/>
            <person name="Furumichi M."/>
            <person name="Kanehisa M."/>
            <person name="Omata T."/>
            <person name="Sugiura M."/>
            <person name="Sugita M."/>
        </authorList>
    </citation>
    <scope>NUCLEOTIDE SEQUENCE [LARGE SCALE GENOMIC DNA]</scope>
    <source>
        <strain evidence="9">ATCC 27144 / PCC 6301 / SAUG 1402/1</strain>
    </source>
</reference>
<feature type="region of interest" description="Disordered" evidence="4">
    <location>
        <begin position="1"/>
        <end position="21"/>
    </location>
</feature>
<evidence type="ECO:0000256" key="1">
    <source>
        <dbReference type="ARBA" id="ARBA00004370"/>
    </source>
</evidence>
<feature type="domain" description="Penicillin-binding protein dimerisation" evidence="7">
    <location>
        <begin position="78"/>
        <end position="186"/>
    </location>
</feature>
<evidence type="ECO:0000313" key="9">
    <source>
        <dbReference type="Proteomes" id="UP000001175"/>
    </source>
</evidence>
<evidence type="ECO:0000256" key="3">
    <source>
        <dbReference type="ARBA" id="ARBA00023136"/>
    </source>
</evidence>
<keyword evidence="3 5" id="KW-0472">Membrane</keyword>
<accession>A0A0H3K8A0</accession>
<dbReference type="Gene3D" id="3.90.1310.10">
    <property type="entry name" value="Penicillin-binding protein 2a (Domain 2)"/>
    <property type="match status" value="1"/>
</dbReference>
<evidence type="ECO:0000256" key="2">
    <source>
        <dbReference type="ARBA" id="ARBA00007171"/>
    </source>
</evidence>
<dbReference type="EMBL" id="AP008231">
    <property type="protein sequence ID" value="BAD79227.1"/>
    <property type="molecule type" value="Genomic_DNA"/>
</dbReference>
<feature type="domain" description="Penicillin-binding protein transpeptidase" evidence="6">
    <location>
        <begin position="263"/>
        <end position="574"/>
    </location>
</feature>
<dbReference type="SUPFAM" id="SSF56519">
    <property type="entry name" value="Penicillin binding protein dimerisation domain"/>
    <property type="match status" value="1"/>
</dbReference>
<comment type="similarity">
    <text evidence="2">Belongs to the transpeptidase family.</text>
</comment>
<dbReference type="GeneID" id="72429305"/>
<dbReference type="PANTHER" id="PTHR30627:SF1">
    <property type="entry name" value="PEPTIDOGLYCAN D,D-TRANSPEPTIDASE FTSI"/>
    <property type="match status" value="1"/>
</dbReference>
<dbReference type="Gene3D" id="3.30.450.330">
    <property type="match status" value="1"/>
</dbReference>
<dbReference type="InterPro" id="IPR001460">
    <property type="entry name" value="PCN-bd_Tpept"/>
</dbReference>
<dbReference type="RefSeq" id="WP_011243349.1">
    <property type="nucleotide sequence ID" value="NC_006576.1"/>
</dbReference>
<dbReference type="AlphaFoldDB" id="A0A0H3K8A0"/>
<organism evidence="8 9">
    <name type="scientific">Synechococcus sp. (strain ATCC 27144 / PCC 6301 / SAUG 1402/1)</name>
    <name type="common">Anacystis nidulans</name>
    <dbReference type="NCBI Taxonomy" id="269084"/>
    <lineage>
        <taxon>Bacteria</taxon>
        <taxon>Bacillati</taxon>
        <taxon>Cyanobacteriota</taxon>
        <taxon>Cyanophyceae</taxon>
        <taxon>Synechococcales</taxon>
        <taxon>Synechococcaceae</taxon>
        <taxon>Synechococcus</taxon>
    </lineage>
</organism>
<dbReference type="InterPro" id="IPR012338">
    <property type="entry name" value="Beta-lactam/transpept-like"/>
</dbReference>
<dbReference type="InterPro" id="IPR005311">
    <property type="entry name" value="PBP_dimer"/>
</dbReference>
<dbReference type="Gene3D" id="3.40.710.10">
    <property type="entry name" value="DD-peptidase/beta-lactamase superfamily"/>
    <property type="match status" value="1"/>
</dbReference>
<dbReference type="InterPro" id="IPR050515">
    <property type="entry name" value="Beta-lactam/transpept"/>
</dbReference>
<comment type="subcellular location">
    <subcellularLocation>
        <location evidence="1">Membrane</location>
    </subcellularLocation>
</comment>
<evidence type="ECO:0000256" key="4">
    <source>
        <dbReference type="SAM" id="MobiDB-lite"/>
    </source>
</evidence>
<dbReference type="GO" id="GO:0005886">
    <property type="term" value="C:plasma membrane"/>
    <property type="evidence" value="ECO:0007669"/>
    <property type="project" value="TreeGrafter"/>
</dbReference>
<name>A0A0H3K8A0_SYNP6</name>
<dbReference type="GO" id="GO:0071555">
    <property type="term" value="P:cell wall organization"/>
    <property type="evidence" value="ECO:0007669"/>
    <property type="project" value="TreeGrafter"/>
</dbReference>
<dbReference type="Pfam" id="PF00905">
    <property type="entry name" value="Transpeptidase"/>
    <property type="match status" value="1"/>
</dbReference>
<evidence type="ECO:0000313" key="8">
    <source>
        <dbReference type="EMBL" id="BAD79227.1"/>
    </source>
</evidence>
<keyword evidence="5" id="KW-0812">Transmembrane</keyword>
<dbReference type="GO" id="GO:0008658">
    <property type="term" value="F:penicillin binding"/>
    <property type="evidence" value="ECO:0007669"/>
    <property type="project" value="InterPro"/>
</dbReference>